<proteinExistence type="inferred from homology"/>
<feature type="compositionally biased region" description="Basic and acidic residues" evidence="17">
    <location>
        <begin position="527"/>
        <end position="541"/>
    </location>
</feature>
<accession>A0ABN7SMB8</accession>
<feature type="region of interest" description="Disordered" evidence="17">
    <location>
        <begin position="790"/>
        <end position="818"/>
    </location>
</feature>
<keyword evidence="10" id="KW-0496">Mitochondrion</keyword>
<evidence type="ECO:0000256" key="13">
    <source>
        <dbReference type="ARBA" id="ARBA00024169"/>
    </source>
</evidence>
<gene>
    <name evidence="19" type="ORF">OKIOD_LOCUS7648</name>
</gene>
<dbReference type="PRINTS" id="PR00927">
    <property type="entry name" value="ADPTRNSLCASE"/>
</dbReference>
<evidence type="ECO:0000256" key="5">
    <source>
        <dbReference type="ARBA" id="ARBA00022449"/>
    </source>
</evidence>
<evidence type="ECO:0000313" key="19">
    <source>
        <dbReference type="EMBL" id="CAG5098921.1"/>
    </source>
</evidence>
<comment type="function">
    <text evidence="14">ADP:ATP antiporter that mediates import of ADP into the mitochondrial matrix for ATP synthesis, and export of ATP out to fuel the cell. Cycles between the cytoplasmic-open state (c-state) and the matrix-open state (m-state): operates by the alternating access mechanism with a single substrate-binding site intermittently exposed to either the cytosolic (c-state) or matrix (m-state) side of the inner mitochondrial membrane.</text>
</comment>
<dbReference type="InterPro" id="IPR018108">
    <property type="entry name" value="MCP_transmembrane"/>
</dbReference>
<reference evidence="19 20" key="1">
    <citation type="submission" date="2021-04" db="EMBL/GenBank/DDBJ databases">
        <authorList>
            <person name="Bliznina A."/>
        </authorList>
    </citation>
    <scope>NUCLEOTIDE SEQUENCE [LARGE SCALE GENOMIC DNA]</scope>
</reference>
<dbReference type="SUPFAM" id="SSF103506">
    <property type="entry name" value="Mitochondrial carrier"/>
    <property type="match status" value="1"/>
</dbReference>
<dbReference type="Gene3D" id="1.50.40.10">
    <property type="entry name" value="Mitochondrial carrier domain"/>
    <property type="match status" value="1"/>
</dbReference>
<feature type="compositionally biased region" description="Polar residues" evidence="17">
    <location>
        <begin position="653"/>
        <end position="666"/>
    </location>
</feature>
<evidence type="ECO:0000256" key="17">
    <source>
        <dbReference type="SAM" id="MobiDB-lite"/>
    </source>
</evidence>
<evidence type="ECO:0000256" key="12">
    <source>
        <dbReference type="ARBA" id="ARBA00024143"/>
    </source>
</evidence>
<dbReference type="PRINTS" id="PR00926">
    <property type="entry name" value="MITOCARRIER"/>
</dbReference>
<feature type="transmembrane region" description="Helical" evidence="18">
    <location>
        <begin position="225"/>
        <end position="243"/>
    </location>
</feature>
<evidence type="ECO:0000256" key="2">
    <source>
        <dbReference type="ARBA" id="ARBA00006375"/>
    </source>
</evidence>
<keyword evidence="8" id="KW-0999">Mitochondrion inner membrane</keyword>
<evidence type="ECO:0000256" key="9">
    <source>
        <dbReference type="ARBA" id="ARBA00022989"/>
    </source>
</evidence>
<dbReference type="InterPro" id="IPR002067">
    <property type="entry name" value="MCP"/>
</dbReference>
<feature type="compositionally biased region" description="Basic and acidic residues" evidence="17">
    <location>
        <begin position="643"/>
        <end position="652"/>
    </location>
</feature>
<feature type="compositionally biased region" description="Low complexity" evidence="17">
    <location>
        <begin position="475"/>
        <end position="499"/>
    </location>
</feature>
<feature type="coiled-coil region" evidence="16">
    <location>
        <begin position="841"/>
        <end position="868"/>
    </location>
</feature>
<evidence type="ECO:0000256" key="10">
    <source>
        <dbReference type="ARBA" id="ARBA00023128"/>
    </source>
</evidence>
<dbReference type="InterPro" id="IPR002113">
    <property type="entry name" value="ADT_euk_type"/>
</dbReference>
<evidence type="ECO:0000256" key="15">
    <source>
        <dbReference type="PROSITE-ProRule" id="PRU00282"/>
    </source>
</evidence>
<evidence type="ECO:0000256" key="6">
    <source>
        <dbReference type="ARBA" id="ARBA00022692"/>
    </source>
</evidence>
<evidence type="ECO:0000256" key="11">
    <source>
        <dbReference type="ARBA" id="ARBA00023136"/>
    </source>
</evidence>
<sequence length="1108" mass="123848">MRFWGPNHPKMAKYTGEGSLDSTKIELPEDTSNGDCSNVEHFVVSDRHRSKLVIDASLNQKEATILAATSSIATRTIMAPVERVKLILQLQNELIKQGRLIEPYRGFRDCFRRIVSVEGAQSLWRGNIAQVVRCVHTQEINLMFKDRILRLFSINCDTSASQLMLFNIAAGGLAGVLTDCFLYSFDFARTALAADVKDPFTHKRVYENGFKDVLSTVYKSDGIRGLYRGFFVSSFGLFIYRGLYYGMYDSLKPQLLDENSSFARRFCLAYCVTIFAMQMSYPFDTLRRRMMLTSGTGRHYPSSLHCLKEILKYEGKSALMVGSTANIMRGTGGALILAGFDHLKQVYLKWKFMIDPEIFADLTRDLNIEKRTDPLEWIQSTSFLSIRSCRRSVILKFRKSHILVAFSGKDASNPKHTTSKAHPDEFPFLVESPRGMTDFGGNGQGAAVAECELNLPHSNKLTLTSSDLNELGCTTSTSAKSTVSSSGVSSGASSSTNSKCQNASQHRRSSVKSGSMLSVFRKSRSVSHHEHARRVLQENRSRSRKTTKDNNAPKTRRARSSSRIFIEILRTLSKGFSSCRSDRERDHTQTLDKNDQSTGGGRRGSRFSANHLEPKGRRKSHDASHDGTNGSDSTSTGYVSDSSNEKHDHEQSKLQNQKTLSAMSDVAQNHQTDAVVCPSKIHAWAEKVVNQLDINPPAIENVELEVPKNRVYVASSCSDEDFTEASDESFYTSQSDSVSSDYESTSTYDEDTEDKEIKNELKQLNMTELNKKELGIIKEEDEKEVQDENVNKKVKRRKSTLKRKKTVRGDEDQARPVRKKAVQKVEELDNISRSGSLKDMILQFETTMAELNINVDNAKNIQEQLEVKDSPLLGVKAIARKIQEQTEFDSMEVECMPPSQILKLKQALDLEPKEDLSQPVPLSRRSESKVAQIAKQIADAERERQKLEKAMARSGKSPKASKRQQSTSFINELLEMARAENSAKNSTENSPSGSAPDFKQSLLAARKKITQRDEQITPGSLVAPDDKKMEPLPLAPSVSTSSTEGGAPGGPNEVVDPFVQEVLTSKNVPEPVKQKIRIECWSLFNDPRTPKGVKQCILATMLSKVQNE</sequence>
<comment type="catalytic activity">
    <reaction evidence="13">
        <text>H(+)(in) = H(+)(out)</text>
        <dbReference type="Rhea" id="RHEA:34979"/>
        <dbReference type="ChEBI" id="CHEBI:15378"/>
    </reaction>
</comment>
<feature type="region of interest" description="Disordered" evidence="17">
    <location>
        <begin position="1009"/>
        <end position="1055"/>
    </location>
</feature>
<dbReference type="EMBL" id="OU015569">
    <property type="protein sequence ID" value="CAG5098921.1"/>
    <property type="molecule type" value="Genomic_DNA"/>
</dbReference>
<evidence type="ECO:0000256" key="7">
    <source>
        <dbReference type="ARBA" id="ARBA00022737"/>
    </source>
</evidence>
<keyword evidence="16" id="KW-0175">Coiled coil</keyword>
<keyword evidence="9 18" id="KW-1133">Transmembrane helix</keyword>
<dbReference type="PROSITE" id="PS50920">
    <property type="entry name" value="SOLCAR"/>
    <property type="match status" value="3"/>
</dbReference>
<keyword evidence="7" id="KW-0677">Repeat</keyword>
<comment type="catalytic activity">
    <reaction evidence="12">
        <text>ADP(in) + ATP(out) = ADP(out) + ATP(in)</text>
        <dbReference type="Rhea" id="RHEA:34999"/>
        <dbReference type="ChEBI" id="CHEBI:30616"/>
        <dbReference type="ChEBI" id="CHEBI:456216"/>
    </reaction>
    <physiologicalReaction direction="left-to-right" evidence="12">
        <dbReference type="Rhea" id="RHEA:35000"/>
    </physiologicalReaction>
</comment>
<evidence type="ECO:0000256" key="1">
    <source>
        <dbReference type="ARBA" id="ARBA00004448"/>
    </source>
</evidence>
<organism evidence="19 20">
    <name type="scientific">Oikopleura dioica</name>
    <name type="common">Tunicate</name>
    <dbReference type="NCBI Taxonomy" id="34765"/>
    <lineage>
        <taxon>Eukaryota</taxon>
        <taxon>Metazoa</taxon>
        <taxon>Chordata</taxon>
        <taxon>Tunicata</taxon>
        <taxon>Appendicularia</taxon>
        <taxon>Copelata</taxon>
        <taxon>Oikopleuridae</taxon>
        <taxon>Oikopleura</taxon>
    </lineage>
</organism>
<evidence type="ECO:0000256" key="16">
    <source>
        <dbReference type="SAM" id="Coils"/>
    </source>
</evidence>
<dbReference type="PANTHER" id="PTHR45635:SF14">
    <property type="entry name" value="ADP_ATP TRANSLOCASE"/>
    <property type="match status" value="1"/>
</dbReference>
<feature type="compositionally biased region" description="Low complexity" evidence="17">
    <location>
        <begin position="729"/>
        <end position="747"/>
    </location>
</feature>
<keyword evidence="6 15" id="KW-0812">Transmembrane</keyword>
<evidence type="ECO:0000256" key="3">
    <source>
        <dbReference type="ARBA" id="ARBA00011245"/>
    </source>
</evidence>
<comment type="similarity">
    <text evidence="2">Belongs to the mitochondrial carrier (TC 2.A.29) family.</text>
</comment>
<dbReference type="InterPro" id="IPR023395">
    <property type="entry name" value="MCP_dom_sf"/>
</dbReference>
<feature type="region of interest" description="Disordered" evidence="17">
    <location>
        <begin position="577"/>
        <end position="666"/>
    </location>
</feature>
<feature type="repeat" description="Solcar" evidence="15">
    <location>
        <begin position="162"/>
        <end position="254"/>
    </location>
</feature>
<evidence type="ECO:0000313" key="20">
    <source>
        <dbReference type="Proteomes" id="UP001158576"/>
    </source>
</evidence>
<feature type="repeat" description="Solcar" evidence="15">
    <location>
        <begin position="260"/>
        <end position="346"/>
    </location>
</feature>
<feature type="transmembrane region" description="Helical" evidence="18">
    <location>
        <begin position="263"/>
        <end position="281"/>
    </location>
</feature>
<keyword evidence="11 15" id="KW-0472">Membrane</keyword>
<feature type="compositionally biased region" description="Basic and acidic residues" evidence="17">
    <location>
        <begin position="580"/>
        <end position="595"/>
    </location>
</feature>
<feature type="region of interest" description="Disordered" evidence="17">
    <location>
        <begin position="723"/>
        <end position="754"/>
    </location>
</feature>
<evidence type="ECO:0000256" key="18">
    <source>
        <dbReference type="SAM" id="Phobius"/>
    </source>
</evidence>
<keyword evidence="4" id="KW-0813">Transport</keyword>
<comment type="subcellular location">
    <subcellularLocation>
        <location evidence="1">Mitochondrion inner membrane</location>
        <topology evidence="1">Multi-pass membrane protein</topology>
    </subcellularLocation>
</comment>
<feature type="compositionally biased region" description="Basic and acidic residues" evidence="17">
    <location>
        <begin position="941"/>
        <end position="951"/>
    </location>
</feature>
<dbReference type="Proteomes" id="UP001158576">
    <property type="component" value="Chromosome XSR"/>
</dbReference>
<dbReference type="Pfam" id="PF00153">
    <property type="entry name" value="Mito_carr"/>
    <property type="match status" value="3"/>
</dbReference>
<feature type="repeat" description="Solcar" evidence="15">
    <location>
        <begin position="58"/>
        <end position="151"/>
    </location>
</feature>
<evidence type="ECO:0000256" key="4">
    <source>
        <dbReference type="ARBA" id="ARBA00022448"/>
    </source>
</evidence>
<name>A0ABN7SMB8_OIKDI</name>
<keyword evidence="5" id="KW-0050">Antiport</keyword>
<evidence type="ECO:0000256" key="14">
    <source>
        <dbReference type="ARBA" id="ARBA00045250"/>
    </source>
</evidence>
<feature type="compositionally biased region" description="Polar residues" evidence="17">
    <location>
        <begin position="626"/>
        <end position="642"/>
    </location>
</feature>
<keyword evidence="20" id="KW-1185">Reference proteome</keyword>
<dbReference type="PANTHER" id="PTHR45635">
    <property type="entry name" value="ADP,ATP CARRIER PROTEIN 1-RELATED-RELATED"/>
    <property type="match status" value="1"/>
</dbReference>
<evidence type="ECO:0000256" key="8">
    <source>
        <dbReference type="ARBA" id="ARBA00022792"/>
    </source>
</evidence>
<comment type="subunit">
    <text evidence="3">Monomer.</text>
</comment>
<feature type="region of interest" description="Disordered" evidence="17">
    <location>
        <begin position="941"/>
        <end position="966"/>
    </location>
</feature>
<feature type="region of interest" description="Disordered" evidence="17">
    <location>
        <begin position="475"/>
        <end position="562"/>
    </location>
</feature>
<protein>
    <submittedName>
        <fullName evidence="19">Oidioi.mRNA.OKI2018_I69.XSR.g16090.t1.cds</fullName>
    </submittedName>
</protein>
<feature type="compositionally biased region" description="Basic residues" evidence="17">
    <location>
        <begin position="792"/>
        <end position="806"/>
    </location>
</feature>